<dbReference type="Proteomes" id="UP001186974">
    <property type="component" value="Unassembled WGS sequence"/>
</dbReference>
<name>A0ACC3DVF3_9PEZI</name>
<evidence type="ECO:0000313" key="1">
    <source>
        <dbReference type="EMBL" id="KAK3080692.1"/>
    </source>
</evidence>
<proteinExistence type="predicted"/>
<protein>
    <submittedName>
        <fullName evidence="1">Uncharacterized protein</fullName>
    </submittedName>
</protein>
<keyword evidence="2" id="KW-1185">Reference proteome</keyword>
<accession>A0ACC3DVF3</accession>
<reference evidence="1" key="1">
    <citation type="submission" date="2024-09" db="EMBL/GenBank/DDBJ databases">
        <title>Black Yeasts Isolated from many extreme environments.</title>
        <authorList>
            <person name="Coleine C."/>
            <person name="Stajich J.E."/>
            <person name="Selbmann L."/>
        </authorList>
    </citation>
    <scope>NUCLEOTIDE SEQUENCE</scope>
    <source>
        <strain evidence="1">CCFEE 5737</strain>
    </source>
</reference>
<sequence length="160" mass="16982">MSEEGGLLLYVKSVDDPEKAVELSWGVEGPPSMAIVTSEMESVTLDIEADMLGAEVDSAELAISELVSENDDRESVTGRKVEPANSDITLNTVAVDVELEELAGSGDKTEKDDIDSVTDEGMKLVISEYELTASNDGVRSEELANSEAVLATDEGPRSGK</sequence>
<evidence type="ECO:0000313" key="2">
    <source>
        <dbReference type="Proteomes" id="UP001186974"/>
    </source>
</evidence>
<gene>
    <name evidence="1" type="ORF">LTS18_013980</name>
</gene>
<dbReference type="EMBL" id="JAWDJW010000440">
    <property type="protein sequence ID" value="KAK3080692.1"/>
    <property type="molecule type" value="Genomic_DNA"/>
</dbReference>
<comment type="caution">
    <text evidence="1">The sequence shown here is derived from an EMBL/GenBank/DDBJ whole genome shotgun (WGS) entry which is preliminary data.</text>
</comment>
<organism evidence="1 2">
    <name type="scientific">Coniosporium uncinatum</name>
    <dbReference type="NCBI Taxonomy" id="93489"/>
    <lineage>
        <taxon>Eukaryota</taxon>
        <taxon>Fungi</taxon>
        <taxon>Dikarya</taxon>
        <taxon>Ascomycota</taxon>
        <taxon>Pezizomycotina</taxon>
        <taxon>Dothideomycetes</taxon>
        <taxon>Dothideomycetes incertae sedis</taxon>
        <taxon>Coniosporium</taxon>
    </lineage>
</organism>